<gene>
    <name evidence="2" type="ORF">HXX76_011341</name>
</gene>
<dbReference type="EMBL" id="JAEHOC010000033">
    <property type="protein sequence ID" value="KAG2428634.1"/>
    <property type="molecule type" value="Genomic_DNA"/>
</dbReference>
<name>A0A835SKE5_CHLIN</name>
<organism evidence="2 3">
    <name type="scientific">Chlamydomonas incerta</name>
    <dbReference type="NCBI Taxonomy" id="51695"/>
    <lineage>
        <taxon>Eukaryota</taxon>
        <taxon>Viridiplantae</taxon>
        <taxon>Chlorophyta</taxon>
        <taxon>core chlorophytes</taxon>
        <taxon>Chlorophyceae</taxon>
        <taxon>CS clade</taxon>
        <taxon>Chlamydomonadales</taxon>
        <taxon>Chlamydomonadaceae</taxon>
        <taxon>Chlamydomonas</taxon>
    </lineage>
</organism>
<sequence>MGFWNQLNSFWHAEYSRTRARPKPKAIQDWYAANAERVWGANPPSYQECQRHANRMKARRTEGGSGRRRRVDDDDDDYESDMATSIEESMFMSEDEEEDSRHARPKRGRQDNASASGEAKANGAPVTEARQHRDLGGACSDSSDNTLSAAQYQGPSAAAAAAAIAPALAARAVPAISSIFSSRLAAGSHLLPHAQAASVQLLPPPRGMSHHASEEHSTQSQGCWAMRPGPASSQPMPYMPVTGQPASSIAAPPQYGVPVSSAMLVRSSSGVVGPHPWAHAAAPAGAGLARQSTLPAMSSVSTMAWESAPIMQQGPSLPQQQQQHQATPTCVTPAAASSIYHSSSQPLAPEPMACASPPAGFAGPPLTATQLSQLKLQQMHQLQQAHQMQMLQMQQQCGAGQLVTCLVAPFPAPSAGLPPLHPTSAAVAPAGSALDLNAKVRDILLGRTAWAPTIDPALLTAYTSAGGSTSGGSSAVSSSAQVNWLDSLHDELGEVFEGLGVSAGPAASLQQAQQQQQQWLAPTAMQS</sequence>
<comment type="caution">
    <text evidence="2">The sequence shown here is derived from an EMBL/GenBank/DDBJ whole genome shotgun (WGS) entry which is preliminary data.</text>
</comment>
<feature type="region of interest" description="Disordered" evidence="1">
    <location>
        <begin position="201"/>
        <end position="231"/>
    </location>
</feature>
<evidence type="ECO:0000256" key="1">
    <source>
        <dbReference type="SAM" id="MobiDB-lite"/>
    </source>
</evidence>
<protein>
    <submittedName>
        <fullName evidence="2">Uncharacterized protein</fullName>
    </submittedName>
</protein>
<accession>A0A835SKE5</accession>
<keyword evidence="3" id="KW-1185">Reference proteome</keyword>
<dbReference type="Proteomes" id="UP000650467">
    <property type="component" value="Unassembled WGS sequence"/>
</dbReference>
<dbReference type="AlphaFoldDB" id="A0A835SKE5"/>
<evidence type="ECO:0000313" key="3">
    <source>
        <dbReference type="Proteomes" id="UP000650467"/>
    </source>
</evidence>
<reference evidence="2" key="1">
    <citation type="journal article" date="2020" name="bioRxiv">
        <title>Comparative genomics of Chlamydomonas.</title>
        <authorList>
            <person name="Craig R.J."/>
            <person name="Hasan A.R."/>
            <person name="Ness R.W."/>
            <person name="Keightley P.D."/>
        </authorList>
    </citation>
    <scope>NUCLEOTIDE SEQUENCE</scope>
    <source>
        <strain evidence="2">SAG 7.73</strain>
    </source>
</reference>
<feature type="region of interest" description="Disordered" evidence="1">
    <location>
        <begin position="42"/>
        <end position="143"/>
    </location>
</feature>
<dbReference type="OrthoDB" id="551728at2759"/>
<proteinExistence type="predicted"/>
<evidence type="ECO:0000313" key="2">
    <source>
        <dbReference type="EMBL" id="KAG2428634.1"/>
    </source>
</evidence>